<evidence type="ECO:0000313" key="2">
    <source>
        <dbReference type="EMBL" id="KYM75518.1"/>
    </source>
</evidence>
<dbReference type="Proteomes" id="UP000078540">
    <property type="component" value="Unassembled WGS sequence"/>
</dbReference>
<protein>
    <submittedName>
        <fullName evidence="2">Uncharacterized protein</fullName>
    </submittedName>
</protein>
<evidence type="ECO:0000313" key="3">
    <source>
        <dbReference type="Proteomes" id="UP000078540"/>
    </source>
</evidence>
<name>A0A195ATH1_9HYME</name>
<reference evidence="2 3" key="1">
    <citation type="submission" date="2015-09" db="EMBL/GenBank/DDBJ databases">
        <title>Atta colombica WGS genome.</title>
        <authorList>
            <person name="Nygaard S."/>
            <person name="Hu H."/>
            <person name="Boomsma J."/>
            <person name="Zhang G."/>
        </authorList>
    </citation>
    <scope>NUCLEOTIDE SEQUENCE [LARGE SCALE GENOMIC DNA]</scope>
    <source>
        <strain evidence="2">Treedump-2</strain>
        <tissue evidence="2">Whole body</tissue>
    </source>
</reference>
<keyword evidence="3" id="KW-1185">Reference proteome</keyword>
<gene>
    <name evidence="2" type="ORF">ALC53_14214</name>
</gene>
<accession>A0A195ATH1</accession>
<feature type="compositionally biased region" description="Basic and acidic residues" evidence="1">
    <location>
        <begin position="147"/>
        <end position="161"/>
    </location>
</feature>
<feature type="region of interest" description="Disordered" evidence="1">
    <location>
        <begin position="126"/>
        <end position="168"/>
    </location>
</feature>
<proteinExistence type="predicted"/>
<feature type="compositionally biased region" description="Basic residues" evidence="1">
    <location>
        <begin position="133"/>
        <end position="146"/>
    </location>
</feature>
<dbReference type="AlphaFoldDB" id="A0A195ATH1"/>
<organism evidence="2 3">
    <name type="scientific">Atta colombica</name>
    <dbReference type="NCBI Taxonomy" id="520822"/>
    <lineage>
        <taxon>Eukaryota</taxon>
        <taxon>Metazoa</taxon>
        <taxon>Ecdysozoa</taxon>
        <taxon>Arthropoda</taxon>
        <taxon>Hexapoda</taxon>
        <taxon>Insecta</taxon>
        <taxon>Pterygota</taxon>
        <taxon>Neoptera</taxon>
        <taxon>Endopterygota</taxon>
        <taxon>Hymenoptera</taxon>
        <taxon>Apocrita</taxon>
        <taxon>Aculeata</taxon>
        <taxon>Formicoidea</taxon>
        <taxon>Formicidae</taxon>
        <taxon>Myrmicinae</taxon>
        <taxon>Atta</taxon>
    </lineage>
</organism>
<evidence type="ECO:0000256" key="1">
    <source>
        <dbReference type="SAM" id="MobiDB-lite"/>
    </source>
</evidence>
<dbReference type="EMBL" id="KQ976745">
    <property type="protein sequence ID" value="KYM75518.1"/>
    <property type="molecule type" value="Genomic_DNA"/>
</dbReference>
<sequence length="168" mass="19944">MDWLLIIRIVVQEIMNRQTKRSAPHKWQHISLCVKGHAGRRVKINAEIVVGIQQSFTNIEIITVFKKSFKRPFSEPQFFRLILKNKTILFILKTVNVQEIKKRDNTTSYIKQVRVCVLNVLSCGKTEREKEGKKKRREEKKRASQRKLREGKSKEDRETKRKMAVLQR</sequence>